<dbReference type="CDD" id="cd00088">
    <property type="entry name" value="HPT"/>
    <property type="match status" value="1"/>
</dbReference>
<feature type="domain" description="HPt" evidence="15">
    <location>
        <begin position="1"/>
        <end position="103"/>
    </location>
</feature>
<evidence type="ECO:0000256" key="2">
    <source>
        <dbReference type="ARBA" id="ARBA00012438"/>
    </source>
</evidence>
<evidence type="ECO:0000256" key="9">
    <source>
        <dbReference type="ARBA" id="ARBA00022840"/>
    </source>
</evidence>
<evidence type="ECO:0000256" key="12">
    <source>
        <dbReference type="SAM" id="MobiDB-lite"/>
    </source>
</evidence>
<dbReference type="PROSITE" id="PS50894">
    <property type="entry name" value="HPT"/>
    <property type="match status" value="1"/>
</dbReference>
<dbReference type="FunFam" id="3.30.565.10:FF:000016">
    <property type="entry name" value="Chemotaxis protein CheA, putative"/>
    <property type="match status" value="1"/>
</dbReference>
<dbReference type="InterPro" id="IPR036890">
    <property type="entry name" value="HATPase_C_sf"/>
</dbReference>
<dbReference type="SMART" id="SM01231">
    <property type="entry name" value="H-kinase_dim"/>
    <property type="match status" value="1"/>
</dbReference>
<dbReference type="Proteomes" id="UP000460257">
    <property type="component" value="Unassembled WGS sequence"/>
</dbReference>
<dbReference type="InterPro" id="IPR003594">
    <property type="entry name" value="HATPase_dom"/>
</dbReference>
<evidence type="ECO:0000256" key="5">
    <source>
        <dbReference type="ARBA" id="ARBA00022553"/>
    </source>
</evidence>
<dbReference type="GO" id="GO:0005737">
    <property type="term" value="C:cytoplasm"/>
    <property type="evidence" value="ECO:0007669"/>
    <property type="project" value="InterPro"/>
</dbReference>
<dbReference type="Gene3D" id="3.30.70.1110">
    <property type="entry name" value="Histidine kinase CheA-like, P2 response regulator-binding domain"/>
    <property type="match status" value="1"/>
</dbReference>
<evidence type="ECO:0000313" key="16">
    <source>
        <dbReference type="EMBL" id="MQN01402.1"/>
    </source>
</evidence>
<protein>
    <recommendedName>
        <fullName evidence="3">Chemotaxis protein CheA</fullName>
        <ecNumber evidence="2">2.7.13.3</ecNumber>
    </recommendedName>
</protein>
<dbReference type="CDD" id="cd00731">
    <property type="entry name" value="CheA_reg"/>
    <property type="match status" value="1"/>
</dbReference>
<comment type="caution">
    <text evidence="16">The sequence shown here is derived from an EMBL/GenBank/DDBJ whole genome shotgun (WGS) entry which is preliminary data.</text>
</comment>
<evidence type="ECO:0000256" key="1">
    <source>
        <dbReference type="ARBA" id="ARBA00000085"/>
    </source>
</evidence>
<dbReference type="InterPro" id="IPR002545">
    <property type="entry name" value="CheW-lke_dom"/>
</dbReference>
<proteinExistence type="predicted"/>
<dbReference type="Pfam" id="PF07194">
    <property type="entry name" value="P2"/>
    <property type="match status" value="1"/>
</dbReference>
<dbReference type="PANTHER" id="PTHR43395:SF1">
    <property type="entry name" value="CHEMOTAXIS PROTEIN CHEA"/>
    <property type="match status" value="1"/>
</dbReference>
<evidence type="ECO:0000256" key="10">
    <source>
        <dbReference type="ARBA" id="ARBA00023012"/>
    </source>
</evidence>
<dbReference type="Pfam" id="PF01584">
    <property type="entry name" value="CheW"/>
    <property type="match status" value="1"/>
</dbReference>
<evidence type="ECO:0000259" key="15">
    <source>
        <dbReference type="PROSITE" id="PS50894"/>
    </source>
</evidence>
<evidence type="ECO:0000259" key="14">
    <source>
        <dbReference type="PROSITE" id="PS50851"/>
    </source>
</evidence>
<dbReference type="Gene3D" id="1.10.287.560">
    <property type="entry name" value="Histidine kinase CheA-like, homodimeric domain"/>
    <property type="match status" value="1"/>
</dbReference>
<accession>A0A6N7IYR7</accession>
<dbReference type="Gene3D" id="1.20.120.160">
    <property type="entry name" value="HPT domain"/>
    <property type="match status" value="1"/>
</dbReference>
<name>A0A6N7IYR7_9FIRM</name>
<dbReference type="InterPro" id="IPR010808">
    <property type="entry name" value="CheA_P2-bd"/>
</dbReference>
<dbReference type="EC" id="2.7.13.3" evidence="2"/>
<evidence type="ECO:0000256" key="8">
    <source>
        <dbReference type="ARBA" id="ARBA00022777"/>
    </source>
</evidence>
<dbReference type="PANTHER" id="PTHR43395">
    <property type="entry name" value="SENSOR HISTIDINE KINASE CHEA"/>
    <property type="match status" value="1"/>
</dbReference>
<dbReference type="GO" id="GO:0006935">
    <property type="term" value="P:chemotaxis"/>
    <property type="evidence" value="ECO:0007669"/>
    <property type="project" value="UniProtKB-KW"/>
</dbReference>
<keyword evidence="17" id="KW-1185">Reference proteome</keyword>
<dbReference type="SUPFAM" id="SSF55874">
    <property type="entry name" value="ATPase domain of HSP90 chaperone/DNA topoisomerase II/histidine kinase"/>
    <property type="match status" value="1"/>
</dbReference>
<dbReference type="CDD" id="cd16916">
    <property type="entry name" value="HATPase_CheA-like"/>
    <property type="match status" value="1"/>
</dbReference>
<dbReference type="InterPro" id="IPR036641">
    <property type="entry name" value="HPT_dom_sf"/>
</dbReference>
<dbReference type="AlphaFoldDB" id="A0A6N7IYR7"/>
<dbReference type="SMART" id="SM00387">
    <property type="entry name" value="HATPase_c"/>
    <property type="match status" value="1"/>
</dbReference>
<keyword evidence="9" id="KW-0067">ATP-binding</keyword>
<dbReference type="InterPro" id="IPR051315">
    <property type="entry name" value="Bact_Chemotaxis_CheA"/>
</dbReference>
<dbReference type="Pfam" id="PF02895">
    <property type="entry name" value="H-kinase_dim"/>
    <property type="match status" value="1"/>
</dbReference>
<feature type="region of interest" description="Disordered" evidence="12">
    <location>
        <begin position="135"/>
        <end position="155"/>
    </location>
</feature>
<evidence type="ECO:0000313" key="17">
    <source>
        <dbReference type="Proteomes" id="UP000460257"/>
    </source>
</evidence>
<feature type="compositionally biased region" description="Low complexity" evidence="12">
    <location>
        <begin position="294"/>
        <end position="304"/>
    </location>
</feature>
<dbReference type="PROSITE" id="PS50851">
    <property type="entry name" value="CHEW"/>
    <property type="match status" value="1"/>
</dbReference>
<dbReference type="InterPro" id="IPR005467">
    <property type="entry name" value="His_kinase_dom"/>
</dbReference>
<dbReference type="GO" id="GO:0005524">
    <property type="term" value="F:ATP binding"/>
    <property type="evidence" value="ECO:0007669"/>
    <property type="project" value="UniProtKB-KW"/>
</dbReference>
<dbReference type="SUPFAM" id="SSF55052">
    <property type="entry name" value="CheY-binding domain of CheA"/>
    <property type="match status" value="1"/>
</dbReference>
<dbReference type="InterPro" id="IPR004105">
    <property type="entry name" value="CheA-like_dim"/>
</dbReference>
<gene>
    <name evidence="16" type="ORF">FRC54_05665</name>
</gene>
<dbReference type="SMART" id="SM00260">
    <property type="entry name" value="CheW"/>
    <property type="match status" value="1"/>
</dbReference>
<keyword evidence="10" id="KW-0902">Two-component regulatory system</keyword>
<dbReference type="SUPFAM" id="SSF47384">
    <property type="entry name" value="Homodimeric domain of signal transducing histidine kinase"/>
    <property type="match status" value="1"/>
</dbReference>
<evidence type="ECO:0000256" key="4">
    <source>
        <dbReference type="ARBA" id="ARBA00022500"/>
    </source>
</evidence>
<dbReference type="SUPFAM" id="SSF47226">
    <property type="entry name" value="Histidine-containing phosphotransfer domain, HPT domain"/>
    <property type="match status" value="1"/>
</dbReference>
<dbReference type="PROSITE" id="PS50109">
    <property type="entry name" value="HIS_KIN"/>
    <property type="match status" value="1"/>
</dbReference>
<dbReference type="InterPro" id="IPR037052">
    <property type="entry name" value="CheA-like_P2_sf"/>
</dbReference>
<dbReference type="SUPFAM" id="SSF50341">
    <property type="entry name" value="CheW-like"/>
    <property type="match status" value="1"/>
</dbReference>
<evidence type="ECO:0000256" key="7">
    <source>
        <dbReference type="ARBA" id="ARBA00022741"/>
    </source>
</evidence>
<dbReference type="Gene3D" id="2.30.30.40">
    <property type="entry name" value="SH3 Domains"/>
    <property type="match status" value="1"/>
</dbReference>
<keyword evidence="6" id="KW-0808">Transferase</keyword>
<feature type="modified residue" description="Phosphohistidine" evidence="11">
    <location>
        <position position="46"/>
    </location>
</feature>
<evidence type="ECO:0000259" key="13">
    <source>
        <dbReference type="PROSITE" id="PS50109"/>
    </source>
</evidence>
<feature type="region of interest" description="Disordered" evidence="12">
    <location>
        <begin position="294"/>
        <end position="317"/>
    </location>
</feature>
<dbReference type="InterPro" id="IPR036061">
    <property type="entry name" value="CheW-like_dom_sf"/>
</dbReference>
<comment type="catalytic activity">
    <reaction evidence="1">
        <text>ATP + protein L-histidine = ADP + protein N-phospho-L-histidine.</text>
        <dbReference type="EC" id="2.7.13.3"/>
    </reaction>
</comment>
<keyword evidence="8" id="KW-0418">Kinase</keyword>
<dbReference type="InterPro" id="IPR035891">
    <property type="entry name" value="CheY-binding_CheA"/>
</dbReference>
<keyword evidence="4" id="KW-0145">Chemotaxis</keyword>
<organism evidence="16 17">
    <name type="scientific">Candidatus Weimeria bifida</name>
    <dbReference type="NCBI Taxonomy" id="2599074"/>
    <lineage>
        <taxon>Bacteria</taxon>
        <taxon>Bacillati</taxon>
        <taxon>Bacillota</taxon>
        <taxon>Clostridia</taxon>
        <taxon>Lachnospirales</taxon>
        <taxon>Lachnospiraceae</taxon>
        <taxon>Candidatus Weimeria</taxon>
    </lineage>
</organism>
<feature type="domain" description="Histidine kinase" evidence="13">
    <location>
        <begin position="375"/>
        <end position="582"/>
    </location>
</feature>
<dbReference type="InterPro" id="IPR036097">
    <property type="entry name" value="HisK_dim/P_sf"/>
</dbReference>
<dbReference type="InterPro" id="IPR037006">
    <property type="entry name" value="CheA-like_homodim_sf"/>
</dbReference>
<dbReference type="SMART" id="SM00073">
    <property type="entry name" value="HPT"/>
    <property type="match status" value="1"/>
</dbReference>
<feature type="domain" description="CheW-like" evidence="14">
    <location>
        <begin position="584"/>
        <end position="713"/>
    </location>
</feature>
<dbReference type="Pfam" id="PF02518">
    <property type="entry name" value="HATPase_c"/>
    <property type="match status" value="1"/>
</dbReference>
<evidence type="ECO:0000256" key="3">
    <source>
        <dbReference type="ARBA" id="ARBA00021495"/>
    </source>
</evidence>
<dbReference type="Gene3D" id="3.30.565.10">
    <property type="entry name" value="Histidine kinase-like ATPase, C-terminal domain"/>
    <property type="match status" value="1"/>
</dbReference>
<dbReference type="EMBL" id="VOGC01000006">
    <property type="protein sequence ID" value="MQN01402.1"/>
    <property type="molecule type" value="Genomic_DNA"/>
</dbReference>
<keyword evidence="7" id="KW-0547">Nucleotide-binding</keyword>
<feature type="compositionally biased region" description="Low complexity" evidence="12">
    <location>
        <begin position="135"/>
        <end position="153"/>
    </location>
</feature>
<sequence length="713" mass="77352">MDLSQYLDIFIDESNEHIQSLSDNIMILEKEPENKDVINEIFRAAHSLKGMAGTMGFKKMQHLTHDMENVFSEIRNDTIKVNSTLIDILFDCLDAIEAYVDTIKQTSNEGDEDNAALIKRLNDYLAGANGDKPADAAPAADASAAASAPADQANGDKDAYKQIRLEENDIEKLQKAADSGLNLYGFTIHVQKECLLKAARVFLVYKAVEDFGEILIYSPSSQDVEDEKFEYSVSFIMGAAGDLDPIKQAAAAVSEIESVDADKVTPDMFKIEAAPAQAAAPAKAAAAPAAPAAPAKSAAKAPAKSGGNGGGKKKTINKPVTARTIRVDIEKLDALMNQVSELIIAKNSLVSLSAQANENAAKYSESGGNRQTFQEQIEYLERITTTLHESVMKVRMVPIENTVNKFPRMIRDLSRRLKKPMELVMTGEDTELDRTVVDQIGDPLQHLLRNSADHGIEDPETRKAAGKPETGSIFLNAYQEGNNVIIQVGDDGAGIDTEAVKQKAIERGLVSEEDAENLTKKEIIDFLFLPSFSMSKKVTDISGRGVGLDVVKNNIEALGGDVEVKSELGQGSTFTIRLPLTLAIIQALMVEVSGEKYAIALASIMNIENIPVSEIKYVQAKEVIYLRGLVIPLIHLDELLDCPPKEEKPDNIIVVIVKKGDNYAGLVVDSLIGQQEIVIKSMGKVMDTDKMISGATILGDGEVALILDSNAMF</sequence>
<dbReference type="InterPro" id="IPR008207">
    <property type="entry name" value="Sig_transdc_His_kin_Hpt_dom"/>
</dbReference>
<keyword evidence="5 11" id="KW-0597">Phosphoprotein</keyword>
<reference evidence="16" key="1">
    <citation type="journal article" date="2020" name="Appl. Environ. Microbiol.">
        <title>Medium-Chain Fatty Acid Synthesis by 'Candidatus Weimeria bifida' gen. nov., sp. nov., and 'Candidatus Pseudoramibacter fermentans' sp. nov.</title>
        <authorList>
            <person name="Scarborough M.J."/>
            <person name="Myers K.S."/>
            <person name="Donohue T.J."/>
            <person name="Noguera D.R."/>
        </authorList>
    </citation>
    <scope>NUCLEOTIDE SEQUENCE</scope>
    <source>
        <strain evidence="16">LCO1.1</strain>
    </source>
</reference>
<dbReference type="GO" id="GO:0000155">
    <property type="term" value="F:phosphorelay sensor kinase activity"/>
    <property type="evidence" value="ECO:0007669"/>
    <property type="project" value="InterPro"/>
</dbReference>
<dbReference type="PRINTS" id="PR00344">
    <property type="entry name" value="BCTRLSENSOR"/>
</dbReference>
<dbReference type="InterPro" id="IPR004358">
    <property type="entry name" value="Sig_transdc_His_kin-like_C"/>
</dbReference>
<dbReference type="Pfam" id="PF01627">
    <property type="entry name" value="Hpt"/>
    <property type="match status" value="1"/>
</dbReference>
<evidence type="ECO:0000256" key="11">
    <source>
        <dbReference type="PROSITE-ProRule" id="PRU00110"/>
    </source>
</evidence>
<evidence type="ECO:0000256" key="6">
    <source>
        <dbReference type="ARBA" id="ARBA00022679"/>
    </source>
</evidence>